<keyword evidence="8" id="KW-0648">Protein biosynthesis</keyword>
<feature type="binding site" evidence="7">
    <location>
        <position position="121"/>
    </location>
    <ligand>
        <name>Zn(2+)</name>
        <dbReference type="ChEBI" id="CHEBI:29105"/>
    </ligand>
</feature>
<comment type="caution">
    <text evidence="10">The sequence shown here is derived from an EMBL/GenBank/DDBJ whole genome shotgun (WGS) entry which is preliminary data.</text>
</comment>
<dbReference type="SUPFAM" id="SSF52374">
    <property type="entry name" value="Nucleotidylyl transferase"/>
    <property type="match status" value="1"/>
</dbReference>
<evidence type="ECO:0000256" key="6">
    <source>
        <dbReference type="ARBA" id="ARBA00023146"/>
    </source>
</evidence>
<evidence type="ECO:0000259" key="9">
    <source>
        <dbReference type="Pfam" id="PF00749"/>
    </source>
</evidence>
<feature type="binding site" evidence="7">
    <location>
        <position position="100"/>
    </location>
    <ligand>
        <name>Zn(2+)</name>
        <dbReference type="ChEBI" id="CHEBI:29105"/>
    </ligand>
</feature>
<reference evidence="10 11" key="1">
    <citation type="journal article" date="2023" name="Antonie Van Leeuwenhoek">
        <title>Mesoterricola silvestris gen. nov., sp. nov., Mesoterricola sediminis sp. nov., Geothrix oryzae sp. nov., Geothrix edaphica sp. nov., Geothrix rubra sp. nov., and Geothrix limicola sp. nov., six novel members of Acidobacteriota isolated from soils.</title>
        <authorList>
            <person name="Itoh H."/>
            <person name="Sugisawa Y."/>
            <person name="Mise K."/>
            <person name="Xu Z."/>
            <person name="Kuniyasu M."/>
            <person name="Ushijima N."/>
            <person name="Kawano K."/>
            <person name="Kobayashi E."/>
            <person name="Shiratori Y."/>
            <person name="Masuda Y."/>
            <person name="Senoo K."/>
        </authorList>
    </citation>
    <scope>NUCLEOTIDE SEQUENCE [LARGE SCALE GENOMIC DNA]</scope>
    <source>
        <strain evidence="10 11">Red803</strain>
    </source>
</reference>
<evidence type="ECO:0000256" key="2">
    <source>
        <dbReference type="ARBA" id="ARBA00022723"/>
    </source>
</evidence>
<feature type="short sequence motif" description="'HIGH' region" evidence="7">
    <location>
        <begin position="9"/>
        <end position="19"/>
    </location>
</feature>
<evidence type="ECO:0000256" key="8">
    <source>
        <dbReference type="RuleBase" id="RU363037"/>
    </source>
</evidence>
<accession>A0ABQ5Q431</accession>
<dbReference type="HAMAP" id="MF_01428">
    <property type="entry name" value="Glu_Q_tRNA_synth"/>
    <property type="match status" value="1"/>
</dbReference>
<dbReference type="PANTHER" id="PTHR43311">
    <property type="entry name" value="GLUTAMATE--TRNA LIGASE"/>
    <property type="match status" value="1"/>
</dbReference>
<feature type="binding site" evidence="7">
    <location>
        <position position="98"/>
    </location>
    <ligand>
        <name>Zn(2+)</name>
        <dbReference type="ChEBI" id="CHEBI:29105"/>
    </ligand>
</feature>
<comment type="similarity">
    <text evidence="7">Belongs to the class-I aminoacyl-tRNA synthetase family. GluQ subfamily.</text>
</comment>
<keyword evidence="1 7" id="KW-0436">Ligase</keyword>
<evidence type="ECO:0000313" key="11">
    <source>
        <dbReference type="Proteomes" id="UP001165089"/>
    </source>
</evidence>
<dbReference type="InterPro" id="IPR049940">
    <property type="entry name" value="GluQ/Sye"/>
</dbReference>
<dbReference type="InterPro" id="IPR000924">
    <property type="entry name" value="Glu/Gln-tRNA-synth"/>
</dbReference>
<feature type="binding site" evidence="7">
    <location>
        <position position="42"/>
    </location>
    <ligand>
        <name>L-glutamate</name>
        <dbReference type="ChEBI" id="CHEBI:29985"/>
    </ligand>
</feature>
<dbReference type="PANTHER" id="PTHR43311:SF1">
    <property type="entry name" value="GLUTAMYL-Q TRNA(ASP) SYNTHETASE"/>
    <property type="match status" value="1"/>
</dbReference>
<evidence type="ECO:0000256" key="5">
    <source>
        <dbReference type="ARBA" id="ARBA00022840"/>
    </source>
</evidence>
<dbReference type="Gene3D" id="3.40.50.620">
    <property type="entry name" value="HUPs"/>
    <property type="match status" value="1"/>
</dbReference>
<dbReference type="EMBL" id="BSDD01000002">
    <property type="protein sequence ID" value="GLH69505.1"/>
    <property type="molecule type" value="Genomic_DNA"/>
</dbReference>
<proteinExistence type="inferred from homology"/>
<protein>
    <recommendedName>
        <fullName evidence="7">Glutamyl-Q tRNA(Asp) synthetase</fullName>
        <shortName evidence="7">Glu-Q-RSs</shortName>
        <ecNumber evidence="7">6.1.1.-</ecNumber>
    </recommendedName>
</protein>
<dbReference type="NCBIfam" id="NF004315">
    <property type="entry name" value="PRK05710.1-4"/>
    <property type="match status" value="1"/>
</dbReference>
<dbReference type="NCBIfam" id="NF004314">
    <property type="entry name" value="PRK05710.1-3"/>
    <property type="match status" value="1"/>
</dbReference>
<dbReference type="EC" id="6.1.1.-" evidence="7"/>
<dbReference type="PROSITE" id="PS00178">
    <property type="entry name" value="AA_TRNA_LIGASE_I"/>
    <property type="match status" value="1"/>
</dbReference>
<feature type="short sequence motif" description="'KMSKS' region" evidence="7">
    <location>
        <begin position="234"/>
        <end position="238"/>
    </location>
</feature>
<feature type="binding site" evidence="7">
    <location>
        <begin position="6"/>
        <end position="10"/>
    </location>
    <ligand>
        <name>L-glutamate</name>
        <dbReference type="ChEBI" id="CHEBI:29985"/>
    </ligand>
</feature>
<dbReference type="InterPro" id="IPR020058">
    <property type="entry name" value="Glu/Gln-tRNA-synth_Ib_cat-dom"/>
</dbReference>
<dbReference type="Pfam" id="PF00749">
    <property type="entry name" value="tRNA-synt_1c"/>
    <property type="match status" value="1"/>
</dbReference>
<feature type="binding site" evidence="7">
    <location>
        <position position="196"/>
    </location>
    <ligand>
        <name>L-glutamate</name>
        <dbReference type="ChEBI" id="CHEBI:29985"/>
    </ligand>
</feature>
<feature type="binding site" evidence="7">
    <location>
        <position position="237"/>
    </location>
    <ligand>
        <name>ATP</name>
        <dbReference type="ChEBI" id="CHEBI:30616"/>
    </ligand>
</feature>
<dbReference type="PRINTS" id="PR00987">
    <property type="entry name" value="TRNASYNTHGLU"/>
</dbReference>
<evidence type="ECO:0000256" key="4">
    <source>
        <dbReference type="ARBA" id="ARBA00022833"/>
    </source>
</evidence>
<evidence type="ECO:0000313" key="10">
    <source>
        <dbReference type="EMBL" id="GLH69505.1"/>
    </source>
</evidence>
<dbReference type="InterPro" id="IPR022380">
    <property type="entry name" value="Glu-Q_tRNA(Asp)_Synthase"/>
</dbReference>
<keyword evidence="6 7" id="KW-0030">Aminoacyl-tRNA synthetase</keyword>
<name>A0ABQ5Q431_9BACT</name>
<feature type="domain" description="Glutamyl/glutaminyl-tRNA synthetase class Ib catalytic" evidence="9">
    <location>
        <begin position="4"/>
        <end position="243"/>
    </location>
</feature>
<dbReference type="NCBIfam" id="TIGR03838">
    <property type="entry name" value="queuosine_YadB"/>
    <property type="match status" value="1"/>
</dbReference>
<comment type="function">
    <text evidence="7">Catalyzes the tRNA-independent activation of glutamate in presence of ATP and the subsequent transfer of glutamate onto a tRNA(Asp). Glutamate is transferred on the 2-amino-5-(4,5-dihydroxy-2-cyclopenten-1-yl) moiety of the queuosine in the wobble position of the QUC anticodon.</text>
</comment>
<keyword evidence="3 7" id="KW-0547">Nucleotide-binding</keyword>
<dbReference type="RefSeq" id="WP_285723525.1">
    <property type="nucleotide sequence ID" value="NZ_BSDD01000002.1"/>
</dbReference>
<keyword evidence="5 7" id="KW-0067">ATP-binding</keyword>
<evidence type="ECO:0000256" key="1">
    <source>
        <dbReference type="ARBA" id="ARBA00022598"/>
    </source>
</evidence>
<feature type="binding site" evidence="7">
    <location>
        <position position="125"/>
    </location>
    <ligand>
        <name>Zn(2+)</name>
        <dbReference type="ChEBI" id="CHEBI:29105"/>
    </ligand>
</feature>
<comment type="cofactor">
    <cofactor evidence="7">
        <name>Zn(2+)</name>
        <dbReference type="ChEBI" id="CHEBI:29105"/>
    </cofactor>
    <text evidence="7">Binds 1 zinc ion per subunit.</text>
</comment>
<sequence length="300" mass="32048">MNLTGRFAPSPTGVLHLGNLRTALASWLSVRASGGRWLVRMEDVDGPRCRRDLGEAQLRDLAALGLESDVPVLWQSDRGPAYRAALAALHAAGRLYPCACSRRDLQQLASAPHAGDGLRPYPGRCRGRAWEGFDRALRLQLPAGAVAWTDRLLGPQADDPAALTGDPLLFRRDGCFAYHLAVVVDDGAQGVTEVVRGGDLRDVTATQIRLQEALGLPRPAYAHLGLVAAPDGGRLGKRTGALGLAALAERGVAVPEVLGWLGWSLGCLDRPEPCTAAELVARFSWDRVPPGEVRVPGDWA</sequence>
<gene>
    <name evidence="7 10" type="primary">gluQ</name>
    <name evidence="10" type="ORF">GETHPA_10380</name>
</gene>
<keyword evidence="4 7" id="KW-0862">Zinc</keyword>
<dbReference type="InterPro" id="IPR014729">
    <property type="entry name" value="Rossmann-like_a/b/a_fold"/>
</dbReference>
<dbReference type="Proteomes" id="UP001165089">
    <property type="component" value="Unassembled WGS sequence"/>
</dbReference>
<evidence type="ECO:0000256" key="3">
    <source>
        <dbReference type="ARBA" id="ARBA00022741"/>
    </source>
</evidence>
<organism evidence="10 11">
    <name type="scientific">Geothrix rubra</name>
    <dbReference type="NCBI Taxonomy" id="2927977"/>
    <lineage>
        <taxon>Bacteria</taxon>
        <taxon>Pseudomonadati</taxon>
        <taxon>Acidobacteriota</taxon>
        <taxon>Holophagae</taxon>
        <taxon>Holophagales</taxon>
        <taxon>Holophagaceae</taxon>
        <taxon>Geothrix</taxon>
    </lineage>
</organism>
<feature type="binding site" evidence="7">
    <location>
        <position position="178"/>
    </location>
    <ligand>
        <name>L-glutamate</name>
        <dbReference type="ChEBI" id="CHEBI:29985"/>
    </ligand>
</feature>
<dbReference type="InterPro" id="IPR001412">
    <property type="entry name" value="aa-tRNA-synth_I_CS"/>
</dbReference>
<keyword evidence="11" id="KW-1185">Reference proteome</keyword>
<evidence type="ECO:0000256" key="7">
    <source>
        <dbReference type="HAMAP-Rule" id="MF_01428"/>
    </source>
</evidence>
<keyword evidence="2 7" id="KW-0479">Metal-binding</keyword>